<gene>
    <name evidence="1" type="ORF">PHB09_120</name>
</gene>
<dbReference type="Proteomes" id="UP000827914">
    <property type="component" value="Segment"/>
</dbReference>
<protein>
    <submittedName>
        <fullName evidence="1">Uncharacterized protein</fullName>
    </submittedName>
</protein>
<dbReference type="EMBL" id="OK040171">
    <property type="protein sequence ID" value="UAV84615.1"/>
    <property type="molecule type" value="Genomic_DNA"/>
</dbReference>
<proteinExistence type="predicted"/>
<organism evidence="1 2">
    <name type="scientific">Pseudomonas phage PHB09</name>
    <dbReference type="NCBI Taxonomy" id="2867265"/>
    <lineage>
        <taxon>Viruses</taxon>
        <taxon>Duplodnaviria</taxon>
        <taxon>Heunggongvirae</taxon>
        <taxon>Uroviricota</taxon>
        <taxon>Caudoviricetes</taxon>
        <taxon>Vandenendeviridae</taxon>
        <taxon>Gorskivirinae</taxon>
        <taxon>Dilongvirus</taxon>
        <taxon>Dilongvirus PHB09</taxon>
    </lineage>
</organism>
<evidence type="ECO:0000313" key="1">
    <source>
        <dbReference type="EMBL" id="UAV84615.1"/>
    </source>
</evidence>
<name>A0AAE9BMR7_9CAUD</name>
<keyword evidence="2" id="KW-1185">Reference proteome</keyword>
<reference evidence="1" key="1">
    <citation type="submission" date="2021-09" db="EMBL/GenBank/DDBJ databases">
        <authorList>
            <person name="Liu Y."/>
        </authorList>
    </citation>
    <scope>NUCLEOTIDE SEQUENCE</scope>
</reference>
<evidence type="ECO:0000313" key="2">
    <source>
        <dbReference type="Proteomes" id="UP000827914"/>
    </source>
</evidence>
<sequence>MSDTVTELARNDLGFGVSFIKDRHEGVYRWNNQPYSYERYRLEGLDGDTGIEDLATLAQVMKNLPADGALGMDEDELLEFLKDHARELSENAEVPFTFTDAYGSTSTYTPASLWEASGSCSEWEESAQEGYDYGWDL</sequence>
<accession>A0AAE9BMR7</accession>